<evidence type="ECO:0000313" key="2">
    <source>
        <dbReference type="Proteomes" id="UP000530514"/>
    </source>
</evidence>
<proteinExistence type="predicted"/>
<dbReference type="InterPro" id="IPR006490">
    <property type="entry name" value="Maj_tail_phi13"/>
</dbReference>
<dbReference type="Proteomes" id="UP000530514">
    <property type="component" value="Unassembled WGS sequence"/>
</dbReference>
<organism evidence="1 2">
    <name type="scientific">Thermoactinomyces daqus</name>
    <dbReference type="NCBI Taxonomy" id="1329516"/>
    <lineage>
        <taxon>Bacteria</taxon>
        <taxon>Bacillati</taxon>
        <taxon>Bacillota</taxon>
        <taxon>Bacilli</taxon>
        <taxon>Bacillales</taxon>
        <taxon>Thermoactinomycetaceae</taxon>
        <taxon>Thermoactinomyces</taxon>
    </lineage>
</organism>
<dbReference type="AlphaFoldDB" id="A0A7W1XD48"/>
<dbReference type="EMBL" id="JACEIP010000037">
    <property type="protein sequence ID" value="MBA4544374.1"/>
    <property type="molecule type" value="Genomic_DNA"/>
</dbReference>
<evidence type="ECO:0000313" key="1">
    <source>
        <dbReference type="EMBL" id="MBA4544374.1"/>
    </source>
</evidence>
<accession>A0A7W1XD48</accession>
<protein>
    <submittedName>
        <fullName evidence="1">Phage tail protein</fullName>
    </submittedName>
</protein>
<dbReference type="OrthoDB" id="3078218at2"/>
<comment type="caution">
    <text evidence="1">The sequence shown here is derived from an EMBL/GenBank/DDBJ whole genome shotgun (WGS) entry which is preliminary data.</text>
</comment>
<keyword evidence="2" id="KW-1185">Reference proteome</keyword>
<dbReference type="NCBIfam" id="TIGR01603">
    <property type="entry name" value="maj_tail_phi13"/>
    <property type="match status" value="1"/>
</dbReference>
<gene>
    <name evidence="1" type="ORF">H1164_16120</name>
</gene>
<reference evidence="1 2" key="1">
    <citation type="submission" date="2020-07" db="EMBL/GenBank/DDBJ databases">
        <authorList>
            <person name="Feng H."/>
        </authorList>
    </citation>
    <scope>NUCLEOTIDE SEQUENCE [LARGE SCALE GENOMIC DNA]</scope>
    <source>
        <strain evidence="2">s-11</strain>
    </source>
</reference>
<dbReference type="InterPro" id="IPR006724">
    <property type="entry name" value="Phage_TTP"/>
</dbReference>
<name>A0A7W1XD48_9BACL</name>
<dbReference type="RefSeq" id="WP_033100764.1">
    <property type="nucleotide sequence ID" value="NZ_JACEIP010000037.1"/>
</dbReference>
<dbReference type="Pfam" id="PF04630">
    <property type="entry name" value="Phage_TTP_1"/>
    <property type="match status" value="1"/>
</dbReference>
<sequence length="195" mass="21339">MPTGVSTSAFIGLKDLYFAVLTKDDSTGATYNTPEKLAPAVTAKITPNVETATDYGDDGPVETATSLGAIEVEFEITSLPLDKQATLLGHTYANGMLVKNVDDIAPYVALGYRSPKSDGSEMYVWLYKGKFQPVEMNHNTKADKVEFQHPTIKGNFVVRNYDGNWSIAGDTSDSTFQLKDIWFQQVIEPDTQPGT</sequence>